<accession>A0A8C3JBI4</accession>
<organism evidence="2 3">
    <name type="scientific">Calidris pygmaea</name>
    <name type="common">Spoon-billed sandpiper</name>
    <dbReference type="NCBI Taxonomy" id="425635"/>
    <lineage>
        <taxon>Eukaryota</taxon>
        <taxon>Metazoa</taxon>
        <taxon>Chordata</taxon>
        <taxon>Craniata</taxon>
        <taxon>Vertebrata</taxon>
        <taxon>Euteleostomi</taxon>
        <taxon>Archelosauria</taxon>
        <taxon>Archosauria</taxon>
        <taxon>Dinosauria</taxon>
        <taxon>Saurischia</taxon>
        <taxon>Theropoda</taxon>
        <taxon>Coelurosauria</taxon>
        <taxon>Aves</taxon>
        <taxon>Neognathae</taxon>
        <taxon>Neoaves</taxon>
        <taxon>Charadriiformes</taxon>
        <taxon>Scolopacidae</taxon>
        <taxon>Calidris</taxon>
    </lineage>
</organism>
<dbReference type="AlphaFoldDB" id="A0A8C3JBI4"/>
<sequence length="92" mass="9831">MARSAAAVPVRGSGSTPPAPHSPPQNVETVAMELEDRCPICLDSWEDQACVCSELQGQYLLQNFERPLPWDSVLPLFTVGSLRCSSCGAPSA</sequence>
<evidence type="ECO:0000256" key="1">
    <source>
        <dbReference type="SAM" id="MobiDB-lite"/>
    </source>
</evidence>
<evidence type="ECO:0000313" key="3">
    <source>
        <dbReference type="Proteomes" id="UP000694419"/>
    </source>
</evidence>
<proteinExistence type="predicted"/>
<evidence type="ECO:0000313" key="2">
    <source>
        <dbReference type="Ensembl" id="ENSCPGP00000005331.1"/>
    </source>
</evidence>
<reference evidence="2" key="2">
    <citation type="submission" date="2025-09" db="UniProtKB">
        <authorList>
            <consortium name="Ensembl"/>
        </authorList>
    </citation>
    <scope>IDENTIFICATION</scope>
</reference>
<dbReference type="Ensembl" id="ENSCPGT00000005879.1">
    <property type="protein sequence ID" value="ENSCPGP00000005331.1"/>
    <property type="gene ID" value="ENSCPGG00000003867.1"/>
</dbReference>
<name>A0A8C3JBI4_9CHAR</name>
<keyword evidence="3" id="KW-1185">Reference proteome</keyword>
<feature type="region of interest" description="Disordered" evidence="1">
    <location>
        <begin position="1"/>
        <end position="26"/>
    </location>
</feature>
<dbReference type="Proteomes" id="UP000694419">
    <property type="component" value="Unplaced"/>
</dbReference>
<reference evidence="2" key="1">
    <citation type="submission" date="2025-08" db="UniProtKB">
        <authorList>
            <consortium name="Ensembl"/>
        </authorList>
    </citation>
    <scope>IDENTIFICATION</scope>
</reference>
<protein>
    <submittedName>
        <fullName evidence="2">Uncharacterized protein</fullName>
    </submittedName>
</protein>